<dbReference type="SUPFAM" id="SSF49265">
    <property type="entry name" value="Fibronectin type III"/>
    <property type="match status" value="1"/>
</dbReference>
<evidence type="ECO:0000313" key="9">
    <source>
        <dbReference type="EMBL" id="NYI95734.1"/>
    </source>
</evidence>
<evidence type="ECO:0000256" key="4">
    <source>
        <dbReference type="ARBA" id="ARBA00023295"/>
    </source>
</evidence>
<dbReference type="SMART" id="SM00637">
    <property type="entry name" value="CBD_II"/>
    <property type="match status" value="1"/>
</dbReference>
<keyword evidence="3" id="KW-0119">Carbohydrate metabolism</keyword>
<dbReference type="InterPro" id="IPR001919">
    <property type="entry name" value="CBD2"/>
</dbReference>
<dbReference type="CDD" id="cd00063">
    <property type="entry name" value="FN3"/>
    <property type="match status" value="1"/>
</dbReference>
<dbReference type="Pfam" id="PF00041">
    <property type="entry name" value="fn3"/>
    <property type="match status" value="1"/>
</dbReference>
<feature type="domain" description="CBM2" evidence="8">
    <location>
        <begin position="323"/>
        <end position="433"/>
    </location>
</feature>
<dbReference type="PROSITE" id="PS00561">
    <property type="entry name" value="CBM2_A"/>
    <property type="match status" value="1"/>
</dbReference>
<comment type="caution">
    <text evidence="9">The sequence shown here is derived from an EMBL/GenBank/DDBJ whole genome shotgun (WGS) entry which is preliminary data.</text>
</comment>
<dbReference type="InterPro" id="IPR018366">
    <property type="entry name" value="CBM2_CS"/>
</dbReference>
<dbReference type="PROSITE" id="PS50853">
    <property type="entry name" value="FN3"/>
    <property type="match status" value="1"/>
</dbReference>
<dbReference type="GO" id="GO:0000272">
    <property type="term" value="P:polysaccharide catabolic process"/>
    <property type="evidence" value="ECO:0007669"/>
    <property type="project" value="UniProtKB-KW"/>
</dbReference>
<dbReference type="PANTHER" id="PTHR34823">
    <property type="entry name" value="GLCNAC-BINDING PROTEIN A"/>
    <property type="match status" value="1"/>
</dbReference>
<dbReference type="InterPro" id="IPR014756">
    <property type="entry name" value="Ig_E-set"/>
</dbReference>
<dbReference type="InterPro" id="IPR012291">
    <property type="entry name" value="CBM2_carb-bd_dom_sf"/>
</dbReference>
<dbReference type="InterPro" id="IPR008965">
    <property type="entry name" value="CBM2/CBM3_carb-bd_dom_sf"/>
</dbReference>
<keyword evidence="5" id="KW-0624">Polysaccharide degradation</keyword>
<evidence type="ECO:0000256" key="3">
    <source>
        <dbReference type="ARBA" id="ARBA00023277"/>
    </source>
</evidence>
<keyword evidence="4" id="KW-0326">Glycosidase</keyword>
<dbReference type="EMBL" id="JACCFO010000001">
    <property type="protein sequence ID" value="NYI95734.1"/>
    <property type="molecule type" value="Genomic_DNA"/>
</dbReference>
<feature type="signal peptide" evidence="6">
    <location>
        <begin position="1"/>
        <end position="23"/>
    </location>
</feature>
<dbReference type="InterPro" id="IPR004302">
    <property type="entry name" value="Cellulose/chitin-bd_N"/>
</dbReference>
<dbReference type="SMART" id="SM00060">
    <property type="entry name" value="FN3"/>
    <property type="match status" value="1"/>
</dbReference>
<dbReference type="SUPFAM" id="SSF81296">
    <property type="entry name" value="E set domains"/>
    <property type="match status" value="1"/>
</dbReference>
<reference evidence="9 10" key="1">
    <citation type="submission" date="2020-07" db="EMBL/GenBank/DDBJ databases">
        <title>Sequencing the genomes of 1000 actinobacteria strains.</title>
        <authorList>
            <person name="Klenk H.-P."/>
        </authorList>
    </citation>
    <scope>NUCLEOTIDE SEQUENCE [LARGE SCALE GENOMIC DNA]</scope>
    <source>
        <strain evidence="9 10">DSM 45927</strain>
    </source>
</reference>
<dbReference type="Pfam" id="PF00553">
    <property type="entry name" value="CBM_2"/>
    <property type="match status" value="1"/>
</dbReference>
<dbReference type="Pfam" id="PF03067">
    <property type="entry name" value="LPMO_10"/>
    <property type="match status" value="1"/>
</dbReference>
<dbReference type="InterPro" id="IPR003961">
    <property type="entry name" value="FN3_dom"/>
</dbReference>
<keyword evidence="10" id="KW-1185">Reference proteome</keyword>
<dbReference type="RefSeq" id="WP_308118924.1">
    <property type="nucleotide sequence ID" value="NZ_JACCFO010000001.1"/>
</dbReference>
<dbReference type="Gene3D" id="2.60.40.10">
    <property type="entry name" value="Immunoglobulins"/>
    <property type="match status" value="1"/>
</dbReference>
<sequence length="433" mass="45726">MNLARLTALMGGAAVLAAGFAVALPPEPAEAHGGLTYPATRTYACYRDGIDNGNGGSLDPQNPMCQDALAANSYPFWNWFGNLISNAGGRHREIIPDGKLCGPTSQFDAFNAPGTEWPATDVRAGQQITFRYNAWAPHPGTWYQYITKDGWNPDEPLGWDDLEPVPFDQVTNPPINGSGPDGAEYTWNAALPDKSGRHIIYSIWQRSDSPEAFYNCADVNFTGGGTTEPDTEAPTAPGAPMAHEVTGDSVDLMWGAARDNRGVTRYEVRDAATDEVVATSTRTEATVTGLTPETDYAFYVVALDAAGNTSPASSTVSVTTGSANETSGECTVDFTVANQWSGGYTANVKLTNDGDAAISGWTVDWEFTDGATVSNGWSAEFQQHGDHVMATNAAWNGNVPAGGSVTFGFNASSTGPAQVPEAFRLDGSSCATA</sequence>
<dbReference type="CDD" id="cd21177">
    <property type="entry name" value="LPMO_AA10"/>
    <property type="match status" value="1"/>
</dbReference>
<dbReference type="InterPro" id="IPR051024">
    <property type="entry name" value="GlcNAc_Chitin_IntDeg"/>
</dbReference>
<evidence type="ECO:0000313" key="10">
    <source>
        <dbReference type="Proteomes" id="UP000575985"/>
    </source>
</evidence>
<gene>
    <name evidence="9" type="ORF">HNR12_002011</name>
</gene>
<dbReference type="Proteomes" id="UP000575985">
    <property type="component" value="Unassembled WGS sequence"/>
</dbReference>
<keyword evidence="1 6" id="KW-0732">Signal</keyword>
<dbReference type="SUPFAM" id="SSF49384">
    <property type="entry name" value="Carbohydrate-binding domain"/>
    <property type="match status" value="1"/>
</dbReference>
<evidence type="ECO:0000256" key="6">
    <source>
        <dbReference type="SAM" id="SignalP"/>
    </source>
</evidence>
<evidence type="ECO:0000256" key="1">
    <source>
        <dbReference type="ARBA" id="ARBA00022729"/>
    </source>
</evidence>
<dbReference type="Gene3D" id="2.70.50.50">
    <property type="entry name" value="chitin-binding protein cbp21"/>
    <property type="match status" value="1"/>
</dbReference>
<dbReference type="InterPro" id="IPR013783">
    <property type="entry name" value="Ig-like_fold"/>
</dbReference>
<keyword evidence="2" id="KW-0378">Hydrolase</keyword>
<dbReference type="PROSITE" id="PS51173">
    <property type="entry name" value="CBM2"/>
    <property type="match status" value="1"/>
</dbReference>
<dbReference type="Gene3D" id="2.60.40.290">
    <property type="match status" value="1"/>
</dbReference>
<proteinExistence type="predicted"/>
<dbReference type="GO" id="GO:0004553">
    <property type="term" value="F:hydrolase activity, hydrolyzing O-glycosyl compounds"/>
    <property type="evidence" value="ECO:0007669"/>
    <property type="project" value="InterPro"/>
</dbReference>
<protein>
    <submittedName>
        <fullName evidence="9">Chitin-binding protein</fullName>
    </submittedName>
</protein>
<feature type="chain" id="PRO_5038888737" evidence="6">
    <location>
        <begin position="24"/>
        <end position="433"/>
    </location>
</feature>
<feature type="domain" description="Fibronectin type-III" evidence="7">
    <location>
        <begin position="236"/>
        <end position="323"/>
    </location>
</feature>
<accession>A0A853BM16</accession>
<dbReference type="InterPro" id="IPR036116">
    <property type="entry name" value="FN3_sf"/>
</dbReference>
<evidence type="ECO:0000259" key="7">
    <source>
        <dbReference type="PROSITE" id="PS50853"/>
    </source>
</evidence>
<dbReference type="AlphaFoldDB" id="A0A853BM16"/>
<evidence type="ECO:0000256" key="2">
    <source>
        <dbReference type="ARBA" id="ARBA00022801"/>
    </source>
</evidence>
<dbReference type="GO" id="GO:0030247">
    <property type="term" value="F:polysaccharide binding"/>
    <property type="evidence" value="ECO:0007669"/>
    <property type="project" value="UniProtKB-UniRule"/>
</dbReference>
<organism evidence="9 10">
    <name type="scientific">Streptomonospora nanhaiensis</name>
    <dbReference type="NCBI Taxonomy" id="1323731"/>
    <lineage>
        <taxon>Bacteria</taxon>
        <taxon>Bacillati</taxon>
        <taxon>Actinomycetota</taxon>
        <taxon>Actinomycetes</taxon>
        <taxon>Streptosporangiales</taxon>
        <taxon>Nocardiopsidaceae</taxon>
        <taxon>Streptomonospora</taxon>
    </lineage>
</organism>
<name>A0A853BM16_9ACTN</name>
<dbReference type="PANTHER" id="PTHR34823:SF1">
    <property type="entry name" value="CHITIN-BINDING TYPE-4 DOMAIN-CONTAINING PROTEIN"/>
    <property type="match status" value="1"/>
</dbReference>
<evidence type="ECO:0000259" key="8">
    <source>
        <dbReference type="PROSITE" id="PS51173"/>
    </source>
</evidence>
<evidence type="ECO:0000256" key="5">
    <source>
        <dbReference type="ARBA" id="ARBA00023326"/>
    </source>
</evidence>